<dbReference type="PROSITE" id="PS50109">
    <property type="entry name" value="HIS_KIN"/>
    <property type="match status" value="1"/>
</dbReference>
<dbReference type="CDD" id="cd00130">
    <property type="entry name" value="PAS"/>
    <property type="match status" value="2"/>
</dbReference>
<protein>
    <recommendedName>
        <fullName evidence="3">histidine kinase</fullName>
        <ecNumber evidence="3">2.7.13.3</ecNumber>
    </recommendedName>
</protein>
<dbReference type="Pfam" id="PF00989">
    <property type="entry name" value="PAS"/>
    <property type="match status" value="2"/>
</dbReference>
<dbReference type="InterPro" id="IPR013767">
    <property type="entry name" value="PAS_fold"/>
</dbReference>
<dbReference type="CDD" id="cd00075">
    <property type="entry name" value="HATPase"/>
    <property type="match status" value="1"/>
</dbReference>
<evidence type="ECO:0000256" key="1">
    <source>
        <dbReference type="ARBA" id="ARBA00000085"/>
    </source>
</evidence>
<evidence type="ECO:0000256" key="8">
    <source>
        <dbReference type="ARBA" id="ARBA00022777"/>
    </source>
</evidence>
<comment type="subcellular location">
    <subcellularLocation>
        <location evidence="2">Membrane</location>
        <topology evidence="2">Multi-pass membrane protein</topology>
    </subcellularLocation>
</comment>
<dbReference type="InterPro" id="IPR036890">
    <property type="entry name" value="HATPase_C_sf"/>
</dbReference>
<comment type="catalytic activity">
    <reaction evidence="1">
        <text>ATP + protein L-histidine = ADP + protein N-phospho-L-histidine.</text>
        <dbReference type="EC" id="2.7.13.3"/>
    </reaction>
</comment>
<dbReference type="InterPro" id="IPR050351">
    <property type="entry name" value="BphY/WalK/GraS-like"/>
</dbReference>
<dbReference type="Pfam" id="PF02518">
    <property type="entry name" value="HATPase_c"/>
    <property type="match status" value="1"/>
</dbReference>
<evidence type="ECO:0000259" key="14">
    <source>
        <dbReference type="PROSITE" id="PS50109"/>
    </source>
</evidence>
<keyword evidence="4" id="KW-0597">Phosphoprotein</keyword>
<dbReference type="SMART" id="SM00091">
    <property type="entry name" value="PAS"/>
    <property type="match status" value="2"/>
</dbReference>
<keyword evidence="10" id="KW-1133">Transmembrane helix</keyword>
<dbReference type="PANTHER" id="PTHR42878:SF7">
    <property type="entry name" value="SENSOR HISTIDINE KINASE GLRK"/>
    <property type="match status" value="1"/>
</dbReference>
<feature type="domain" description="PAS" evidence="15">
    <location>
        <begin position="215"/>
        <end position="256"/>
    </location>
</feature>
<organism evidence="17 18">
    <name type="scientific">Mucilaginibacter panaciglaebae</name>
    <dbReference type="NCBI Taxonomy" id="502331"/>
    <lineage>
        <taxon>Bacteria</taxon>
        <taxon>Pseudomonadati</taxon>
        <taxon>Bacteroidota</taxon>
        <taxon>Sphingobacteriia</taxon>
        <taxon>Sphingobacteriales</taxon>
        <taxon>Sphingobacteriaceae</taxon>
        <taxon>Mucilaginibacter</taxon>
    </lineage>
</organism>
<dbReference type="Gene3D" id="3.30.450.20">
    <property type="entry name" value="PAS domain"/>
    <property type="match status" value="2"/>
</dbReference>
<dbReference type="InterPro" id="IPR000700">
    <property type="entry name" value="PAS-assoc_C"/>
</dbReference>
<keyword evidence="13" id="KW-0175">Coiled coil</keyword>
<keyword evidence="7" id="KW-0547">Nucleotide-binding</keyword>
<evidence type="ECO:0000256" key="3">
    <source>
        <dbReference type="ARBA" id="ARBA00012438"/>
    </source>
</evidence>
<dbReference type="SUPFAM" id="SSF55785">
    <property type="entry name" value="PYP-like sensor domain (PAS domain)"/>
    <property type="match status" value="2"/>
</dbReference>
<evidence type="ECO:0000256" key="11">
    <source>
        <dbReference type="ARBA" id="ARBA00023012"/>
    </source>
</evidence>
<dbReference type="SUPFAM" id="SSF47384">
    <property type="entry name" value="Homodimeric domain of signal transducing histidine kinase"/>
    <property type="match status" value="1"/>
</dbReference>
<dbReference type="NCBIfam" id="TIGR00229">
    <property type="entry name" value="sensory_box"/>
    <property type="match status" value="2"/>
</dbReference>
<feature type="domain" description="Histidine kinase" evidence="14">
    <location>
        <begin position="352"/>
        <end position="566"/>
    </location>
</feature>
<evidence type="ECO:0000256" key="10">
    <source>
        <dbReference type="ARBA" id="ARBA00022989"/>
    </source>
</evidence>
<dbReference type="Pfam" id="PF00512">
    <property type="entry name" value="HisKA"/>
    <property type="match status" value="1"/>
</dbReference>
<keyword evidence="12" id="KW-0472">Membrane</keyword>
<dbReference type="SMART" id="SM00387">
    <property type="entry name" value="HATPase_c"/>
    <property type="match status" value="1"/>
</dbReference>
<evidence type="ECO:0000256" key="7">
    <source>
        <dbReference type="ARBA" id="ARBA00022741"/>
    </source>
</evidence>
<proteinExistence type="predicted"/>
<dbReference type="PANTHER" id="PTHR42878">
    <property type="entry name" value="TWO-COMPONENT HISTIDINE KINASE"/>
    <property type="match status" value="1"/>
</dbReference>
<evidence type="ECO:0000259" key="15">
    <source>
        <dbReference type="PROSITE" id="PS50112"/>
    </source>
</evidence>
<evidence type="ECO:0000256" key="5">
    <source>
        <dbReference type="ARBA" id="ARBA00022679"/>
    </source>
</evidence>
<keyword evidence="18" id="KW-1185">Reference proteome</keyword>
<feature type="domain" description="PAC" evidence="16">
    <location>
        <begin position="295"/>
        <end position="348"/>
    </location>
</feature>
<dbReference type="SMART" id="SM00388">
    <property type="entry name" value="HisKA"/>
    <property type="match status" value="1"/>
</dbReference>
<evidence type="ECO:0000259" key="16">
    <source>
        <dbReference type="PROSITE" id="PS50113"/>
    </source>
</evidence>
<dbReference type="PRINTS" id="PR00344">
    <property type="entry name" value="BCTRLSENSOR"/>
</dbReference>
<evidence type="ECO:0000256" key="12">
    <source>
        <dbReference type="ARBA" id="ARBA00023136"/>
    </source>
</evidence>
<keyword evidence="11" id="KW-0902">Two-component regulatory system</keyword>
<dbReference type="InterPro" id="IPR035965">
    <property type="entry name" value="PAS-like_dom_sf"/>
</dbReference>
<evidence type="ECO:0000256" key="2">
    <source>
        <dbReference type="ARBA" id="ARBA00004141"/>
    </source>
</evidence>
<keyword evidence="8" id="KW-0418">Kinase</keyword>
<keyword evidence="9" id="KW-0067">ATP-binding</keyword>
<dbReference type="EMBL" id="BAABCV010000003">
    <property type="protein sequence ID" value="GAA4089878.1"/>
    <property type="molecule type" value="Genomic_DNA"/>
</dbReference>
<evidence type="ECO:0000256" key="13">
    <source>
        <dbReference type="SAM" id="Coils"/>
    </source>
</evidence>
<dbReference type="Gene3D" id="1.10.287.130">
    <property type="match status" value="1"/>
</dbReference>
<evidence type="ECO:0000256" key="4">
    <source>
        <dbReference type="ARBA" id="ARBA00022553"/>
    </source>
</evidence>
<dbReference type="InterPro" id="IPR003594">
    <property type="entry name" value="HATPase_dom"/>
</dbReference>
<sequence>MNEELTYQQLERDLAALKAELLETRIQLEEANDTIEAIRNGEVDALIMKADDGHQLYTLRSSDQAYRIFIEQMTTGALTLNRDGVILFSNSKFAEMVALPLEKVVGKLFFNFLADDEQEHCKTLIENAWSVSCKQELHLVASNTQMPVLLSLQTLALEDGIAMSVIVTDLSIQKTQRRLLEEKNKALEQARQLADELNDNLEKTVRKRTAELYANQERLSRILETMAEGVGIIDSHGNLTYANPMAQKILGLTQNQNEEQTYNDPKWANFRIDGTPLPADEHPMALAMSTGEPVYDQEIAVQPPGNAERFYISINAAPIRDENGAIAGSIGTFMDVTHRRKALQQKDEFISVASHELKTPITSLKASLQLLYRMKDKPDPVTFAKFIEQANKSLNKVSVLVDDLLNGTKVTEGQLQLNKQVFSLQSLIDDCCPHVRAEGTNKLISYGETQLQVNADPQKIDQVLVNLVNNAVKYAGTSQPILIHTKRVNDFAKISVTDDGPGISKEQLPHLFERYYRGIGTSQLLSGLGLGLYICAEIIKKHGGRIGVESTIGKGSTFWFTIPLAK</sequence>
<dbReference type="CDD" id="cd00082">
    <property type="entry name" value="HisKA"/>
    <property type="match status" value="1"/>
</dbReference>
<dbReference type="InterPro" id="IPR036097">
    <property type="entry name" value="HisK_dim/P_sf"/>
</dbReference>
<dbReference type="EC" id="2.7.13.3" evidence="3"/>
<dbReference type="PROSITE" id="PS50112">
    <property type="entry name" value="PAS"/>
    <property type="match status" value="2"/>
</dbReference>
<evidence type="ECO:0000256" key="9">
    <source>
        <dbReference type="ARBA" id="ARBA00022840"/>
    </source>
</evidence>
<dbReference type="InterPro" id="IPR000014">
    <property type="entry name" value="PAS"/>
</dbReference>
<dbReference type="Gene3D" id="3.30.565.10">
    <property type="entry name" value="Histidine kinase-like ATPase, C-terminal domain"/>
    <property type="match status" value="1"/>
</dbReference>
<gene>
    <name evidence="17" type="ORF">GCM10022392_09160</name>
</gene>
<feature type="coiled-coil region" evidence="13">
    <location>
        <begin position="170"/>
        <end position="207"/>
    </location>
</feature>
<accession>A0ABP7WIQ3</accession>
<dbReference type="Proteomes" id="UP001500841">
    <property type="component" value="Unassembled WGS sequence"/>
</dbReference>
<feature type="domain" description="PAS" evidence="15">
    <location>
        <begin position="62"/>
        <end position="132"/>
    </location>
</feature>
<feature type="coiled-coil region" evidence="13">
    <location>
        <begin position="7"/>
        <end position="34"/>
    </location>
</feature>
<dbReference type="InterPro" id="IPR004358">
    <property type="entry name" value="Sig_transdc_His_kin-like_C"/>
</dbReference>
<keyword evidence="5" id="KW-0808">Transferase</keyword>
<dbReference type="RefSeq" id="WP_345101281.1">
    <property type="nucleotide sequence ID" value="NZ_BAABCV010000003.1"/>
</dbReference>
<evidence type="ECO:0000313" key="18">
    <source>
        <dbReference type="Proteomes" id="UP001500841"/>
    </source>
</evidence>
<reference evidence="18" key="1">
    <citation type="journal article" date="2019" name="Int. J. Syst. Evol. Microbiol.">
        <title>The Global Catalogue of Microorganisms (GCM) 10K type strain sequencing project: providing services to taxonomists for standard genome sequencing and annotation.</title>
        <authorList>
            <consortium name="The Broad Institute Genomics Platform"/>
            <consortium name="The Broad Institute Genome Sequencing Center for Infectious Disease"/>
            <person name="Wu L."/>
            <person name="Ma J."/>
        </authorList>
    </citation>
    <scope>NUCLEOTIDE SEQUENCE [LARGE SCALE GENOMIC DNA]</scope>
    <source>
        <strain evidence="18">JCM 17085</strain>
    </source>
</reference>
<dbReference type="InterPro" id="IPR003661">
    <property type="entry name" value="HisK_dim/P_dom"/>
</dbReference>
<evidence type="ECO:0000256" key="6">
    <source>
        <dbReference type="ARBA" id="ARBA00022692"/>
    </source>
</evidence>
<evidence type="ECO:0000313" key="17">
    <source>
        <dbReference type="EMBL" id="GAA4089878.1"/>
    </source>
</evidence>
<dbReference type="PROSITE" id="PS50113">
    <property type="entry name" value="PAC"/>
    <property type="match status" value="1"/>
</dbReference>
<name>A0ABP7WIQ3_9SPHI</name>
<dbReference type="SUPFAM" id="SSF55874">
    <property type="entry name" value="ATPase domain of HSP90 chaperone/DNA topoisomerase II/histidine kinase"/>
    <property type="match status" value="1"/>
</dbReference>
<keyword evidence="6" id="KW-0812">Transmembrane</keyword>
<comment type="caution">
    <text evidence="17">The sequence shown here is derived from an EMBL/GenBank/DDBJ whole genome shotgun (WGS) entry which is preliminary data.</text>
</comment>
<dbReference type="InterPro" id="IPR005467">
    <property type="entry name" value="His_kinase_dom"/>
</dbReference>